<dbReference type="OrthoDB" id="10070851at2759"/>
<feature type="compositionally biased region" description="Basic and acidic residues" evidence="5">
    <location>
        <begin position="29"/>
        <end position="38"/>
    </location>
</feature>
<keyword evidence="9" id="KW-1185">Reference proteome</keyword>
<evidence type="ECO:0000259" key="7">
    <source>
        <dbReference type="PROSITE" id="PS51778"/>
    </source>
</evidence>
<dbReference type="InterPro" id="IPR004148">
    <property type="entry name" value="BAR_dom"/>
</dbReference>
<dbReference type="GO" id="GO:0005737">
    <property type="term" value="C:cytoplasm"/>
    <property type="evidence" value="ECO:0007669"/>
    <property type="project" value="InterPro"/>
</dbReference>
<gene>
    <name evidence="8" type="ORF">Micbo1qcDRAFT_211783</name>
</gene>
<organism evidence="8 9">
    <name type="scientific">Microdochium bolleyi</name>
    <dbReference type="NCBI Taxonomy" id="196109"/>
    <lineage>
        <taxon>Eukaryota</taxon>
        <taxon>Fungi</taxon>
        <taxon>Dikarya</taxon>
        <taxon>Ascomycota</taxon>
        <taxon>Pezizomycotina</taxon>
        <taxon>Sordariomycetes</taxon>
        <taxon>Xylariomycetidae</taxon>
        <taxon>Xylariales</taxon>
        <taxon>Microdochiaceae</taxon>
        <taxon>Microdochium</taxon>
    </lineage>
</organism>
<dbReference type="InterPro" id="IPR039463">
    <property type="entry name" value="Sip3/Lam1_BAR"/>
</dbReference>
<dbReference type="PROSITE" id="PS50003">
    <property type="entry name" value="PH_DOMAIN"/>
    <property type="match status" value="1"/>
</dbReference>
<evidence type="ECO:0000256" key="5">
    <source>
        <dbReference type="SAM" id="MobiDB-lite"/>
    </source>
</evidence>
<dbReference type="FunFam" id="1.20.1270.60:FF:000079">
    <property type="entry name" value="Transcription factor SipA3"/>
    <property type="match status" value="1"/>
</dbReference>
<dbReference type="InterPro" id="IPR031968">
    <property type="entry name" value="VASt"/>
</dbReference>
<dbReference type="SUPFAM" id="SSF50729">
    <property type="entry name" value="PH domain-like"/>
    <property type="match status" value="1"/>
</dbReference>
<evidence type="ECO:0000313" key="8">
    <source>
        <dbReference type="EMBL" id="KXJ97532.1"/>
    </source>
</evidence>
<dbReference type="EMBL" id="KQ964245">
    <property type="protein sequence ID" value="KXJ97532.1"/>
    <property type="molecule type" value="Genomic_DNA"/>
</dbReference>
<evidence type="ECO:0000256" key="1">
    <source>
        <dbReference type="ARBA" id="ARBA00004370"/>
    </source>
</evidence>
<dbReference type="Pfam" id="PF16016">
    <property type="entry name" value="VASt"/>
    <property type="match status" value="1"/>
</dbReference>
<dbReference type="Proteomes" id="UP000070501">
    <property type="component" value="Unassembled WGS sequence"/>
</dbReference>
<dbReference type="Gene3D" id="1.20.1270.60">
    <property type="entry name" value="Arfaptin homology (AH) domain/BAR domain"/>
    <property type="match status" value="1"/>
</dbReference>
<feature type="region of interest" description="Disordered" evidence="5">
    <location>
        <begin position="1"/>
        <end position="58"/>
    </location>
</feature>
<dbReference type="GO" id="GO:0016020">
    <property type="term" value="C:membrane"/>
    <property type="evidence" value="ECO:0007669"/>
    <property type="project" value="UniProtKB-SubCell"/>
</dbReference>
<dbReference type="Gene3D" id="2.30.29.30">
    <property type="entry name" value="Pleckstrin-homology domain (PH domain)/Phosphotyrosine-binding domain (PTB)"/>
    <property type="match status" value="1"/>
</dbReference>
<dbReference type="CDD" id="cd07609">
    <property type="entry name" value="BAR_SIP3_fungi"/>
    <property type="match status" value="1"/>
</dbReference>
<keyword evidence="3" id="KW-1133">Transmembrane helix</keyword>
<dbReference type="FunCoup" id="A0A136JK64">
    <property type="interactions" value="41"/>
</dbReference>
<feature type="compositionally biased region" description="Polar residues" evidence="5">
    <location>
        <begin position="599"/>
        <end position="609"/>
    </location>
</feature>
<feature type="compositionally biased region" description="Polar residues" evidence="5">
    <location>
        <begin position="1379"/>
        <end position="1391"/>
    </location>
</feature>
<feature type="domain" description="VASt" evidence="7">
    <location>
        <begin position="962"/>
        <end position="1135"/>
    </location>
</feature>
<reference evidence="9" key="1">
    <citation type="submission" date="2016-02" db="EMBL/GenBank/DDBJ databases">
        <title>Draft genome sequence of Microdochium bolleyi, a fungal endophyte of beachgrass.</title>
        <authorList>
            <consortium name="DOE Joint Genome Institute"/>
            <person name="David A.S."/>
            <person name="May G."/>
            <person name="Haridas S."/>
            <person name="Lim J."/>
            <person name="Wang M."/>
            <person name="Labutti K."/>
            <person name="Lipzen A."/>
            <person name="Barry K."/>
            <person name="Grigoriev I.V."/>
        </authorList>
    </citation>
    <scope>NUCLEOTIDE SEQUENCE [LARGE SCALE GENOMIC DNA]</scope>
    <source>
        <strain evidence="9">J235TASD1</strain>
    </source>
</reference>
<protein>
    <submittedName>
        <fullName evidence="8">PH domain-containing protein</fullName>
    </submittedName>
</protein>
<comment type="subcellular location">
    <subcellularLocation>
        <location evidence="1">Membrane</location>
    </subcellularLocation>
</comment>
<dbReference type="CDD" id="cd13280">
    <property type="entry name" value="PH_SIP3"/>
    <property type="match status" value="1"/>
</dbReference>
<dbReference type="Pfam" id="PF00169">
    <property type="entry name" value="PH"/>
    <property type="match status" value="1"/>
</dbReference>
<feature type="domain" description="PH" evidence="6">
    <location>
        <begin position="352"/>
        <end position="451"/>
    </location>
</feature>
<feature type="region of interest" description="Disordered" evidence="5">
    <location>
        <begin position="1379"/>
        <end position="1424"/>
    </location>
</feature>
<evidence type="ECO:0000256" key="2">
    <source>
        <dbReference type="ARBA" id="ARBA00022692"/>
    </source>
</evidence>
<sequence length="1456" mass="162559">MARDLEWRPAPESAINAGPQLFPSLSPTTRDDPSRKMAESGAPAKAGPAAPAAAMPTSAFRPSGPSVAVMLNEAGIDSPSFRATAAHFTEQADALERWLDGYAKASARLSHDFLALEDHVNAYMSRIIPPANISTIDHDYAALALKRFGDGAREWWQSMLGTAKKMETLSTDPVRKFLHEELRTFKEARRALEATQKAFDTTLARYVGQSKTKEPSSLREDAFAVYETRKVYLKASMEFCLFAPQLKNALDKLLVRISTDMWREMKKSKSASGSFSKYGQEMDRVRGWVKEMELNEPVFKRELLTCRRDIGETALASYKPSREIDDYGASTVPFLGARGPLTVATDGQAAVISEKQGWLFLRTISGKPARHQWIRRWYYCKDGIFSWLVNGTQGVLQGDEIGVLLCNAKPAVGEERRFCFEVKTKNQSLMLQAETQAELIEWLEVFEVAKKKAFEASVGRNTSLLPGGIDPAFSIAQPALPEFSARFFDAQMSFATDESSYGADRTGTLGVPGQELGPRSSVDALNVPKRSATSSLVREEGESGREHAARIMQKLDLHRKTTFAVPETAGTSAASAPTGGIASLISASHSLLPSHQAPLLTQQPGSRSASMAALTGPELHPGTLAPATLARPPAATNLSKTAVVYSGDRAFTANPSRTMPTAIQANYWGSHTWSQEQTRKIFRETAITDDTFGPNSPTIMMTRANESETNTPLSTHKKSVSMDAKIIPPSAQEKPPQESFPPGYPIELKMNTAQFRLLFPSVSIDEKLVLVFRASWNSTSDGQPNTPQMVGNGRIYVTSDNMYFYGNQMGLVVTYAFSLDRITEATAAPGKDCDFIFLHLDQDEDNAYNRITIKVYLENLDLLHARLNLLIDDLQAEEPMDTSELVQMLVGLEGNTREQRSSSVDSWENVSAHEHDESTGVSRAVSPRSHEFVYKSRSRAVKNPFPKIQLPTHPVFFEPEDMQRKVAERNFEISAKACFHVLFGDKSFVFPKMYFDRRAKEIAQGPWVNLPDLDRLQRKFNFKVDYASGLLGQTKALNVTDYQTIEVFSDHVTYVVTYVRTPWHLPHPDAFKLVTKVVITHVAKSKCKLALFVKVVWSKPPTLGKAMVERHALDDAAQDAEELADVATDQVRKLGHHSRTKRAIQVYGNVGQEPQVLVFKPGQSSETTNKKSQVNPRTMTSMIFDTTRSFMESVATSLMMWTFAGVKKVWDVVTAQRLILTVLFFSVVVNFLLSSQNTLEWWGERRAAKFMGRMGITPNVVMSRAIYLADLEDAARGSRIEYSWPQDSTCFNKYQSIINSTEIDGPWEDAGATLSLASSRSTARRLRRTRHRLGTYRHDLLVTIRMVNTVEREAVQAEWENWLLDENERCDQAGSMLRTLQESASASSSAVTDRKDKKKNKKKEDEKQKKLAQQQSRVKGKGEDTKALEEWYREYCGSCRADRESVLGKRDAMTLV</sequence>
<evidence type="ECO:0000256" key="4">
    <source>
        <dbReference type="ARBA" id="ARBA00023136"/>
    </source>
</evidence>
<dbReference type="PANTHER" id="PTHR14248">
    <property type="entry name" value="CYCLIN Y, ISOFORM A"/>
    <property type="match status" value="1"/>
</dbReference>
<feature type="compositionally biased region" description="Low complexity" evidence="5">
    <location>
        <begin position="623"/>
        <end position="632"/>
    </location>
</feature>
<feature type="region of interest" description="Disordered" evidence="5">
    <location>
        <begin position="901"/>
        <end position="922"/>
    </location>
</feature>
<dbReference type="SUPFAM" id="SSF103657">
    <property type="entry name" value="BAR/IMD domain-like"/>
    <property type="match status" value="1"/>
</dbReference>
<dbReference type="PROSITE" id="PS51778">
    <property type="entry name" value="VAST"/>
    <property type="match status" value="1"/>
</dbReference>
<dbReference type="InterPro" id="IPR042067">
    <property type="entry name" value="Sip3_PH"/>
</dbReference>
<feature type="compositionally biased region" description="Low complexity" evidence="5">
    <location>
        <begin position="39"/>
        <end position="58"/>
    </location>
</feature>
<dbReference type="Pfam" id="PF16746">
    <property type="entry name" value="BAR_3"/>
    <property type="match status" value="1"/>
</dbReference>
<keyword evidence="4" id="KW-0472">Membrane</keyword>
<keyword evidence="2" id="KW-0812">Transmembrane</keyword>
<dbReference type="SMART" id="SM00233">
    <property type="entry name" value="PH"/>
    <property type="match status" value="1"/>
</dbReference>
<feature type="region of interest" description="Disordered" evidence="5">
    <location>
        <begin position="598"/>
        <end position="632"/>
    </location>
</feature>
<dbReference type="InterPro" id="IPR011993">
    <property type="entry name" value="PH-like_dom_sf"/>
</dbReference>
<name>A0A136JK64_9PEZI</name>
<evidence type="ECO:0000259" key="6">
    <source>
        <dbReference type="PROSITE" id="PS50003"/>
    </source>
</evidence>
<dbReference type="InterPro" id="IPR001849">
    <property type="entry name" value="PH_domain"/>
</dbReference>
<evidence type="ECO:0000256" key="3">
    <source>
        <dbReference type="ARBA" id="ARBA00022989"/>
    </source>
</evidence>
<dbReference type="InterPro" id="IPR027267">
    <property type="entry name" value="AH/BAR_dom_sf"/>
</dbReference>
<accession>A0A136JK64</accession>
<dbReference type="InParanoid" id="A0A136JK64"/>
<dbReference type="STRING" id="196109.A0A136JK64"/>
<proteinExistence type="predicted"/>
<evidence type="ECO:0000313" key="9">
    <source>
        <dbReference type="Proteomes" id="UP000070501"/>
    </source>
</evidence>